<dbReference type="RefSeq" id="WP_189192318.1">
    <property type="nucleotide sequence ID" value="NZ_BMMM01000030.1"/>
</dbReference>
<dbReference type="EMBL" id="BMMM01000030">
    <property type="protein sequence ID" value="GGN94547.1"/>
    <property type="molecule type" value="Genomic_DNA"/>
</dbReference>
<evidence type="ECO:0000313" key="2">
    <source>
        <dbReference type="Proteomes" id="UP000600365"/>
    </source>
</evidence>
<accession>A0A917YFJ6</accession>
<protein>
    <submittedName>
        <fullName evidence="1">Uncharacterized protein</fullName>
    </submittedName>
</protein>
<dbReference type="AlphaFoldDB" id="A0A917YFJ6"/>
<evidence type="ECO:0000313" key="1">
    <source>
        <dbReference type="EMBL" id="GGN94547.1"/>
    </source>
</evidence>
<keyword evidence="2" id="KW-1185">Reference proteome</keyword>
<proteinExistence type="predicted"/>
<gene>
    <name evidence="1" type="ORF">GCM10011579_094150</name>
</gene>
<sequence>MPENLAWIADAWRGASPSATDLYITCARGLSPRQLAERMADHEPVEVGPALTIQEAHRMVDLTQIYCVGRIGQSGGWSFIVECVGSGGWALDPAASRGAEVLIFDPRPDDPPSFFRYLADGELQLHFELGFGYDPVGAQPDLLRPALEAAGVIPPEDSIDDLLGEDEELSPAEEKRRVLKVVGEHFGLSLPQQVIESGQLPAVVTRTSPPSSW</sequence>
<dbReference type="Proteomes" id="UP000600365">
    <property type="component" value="Unassembled WGS sequence"/>
</dbReference>
<dbReference type="InterPro" id="IPR045592">
    <property type="entry name" value="DUF6461"/>
</dbReference>
<reference evidence="1 2" key="1">
    <citation type="journal article" date="2014" name="Int. J. Syst. Evol. Microbiol.">
        <title>Complete genome sequence of Corynebacterium casei LMG S-19264T (=DSM 44701T), isolated from a smear-ripened cheese.</title>
        <authorList>
            <consortium name="US DOE Joint Genome Institute (JGI-PGF)"/>
            <person name="Walter F."/>
            <person name="Albersmeier A."/>
            <person name="Kalinowski J."/>
            <person name="Ruckert C."/>
        </authorList>
    </citation>
    <scope>NUCLEOTIDE SEQUENCE [LARGE SCALE GENOMIC DNA]</scope>
    <source>
        <strain evidence="1 2">CGMCC 4.7111</strain>
    </source>
</reference>
<organism evidence="1 2">
    <name type="scientific">Streptomyces albiflavescens</name>
    <dbReference type="NCBI Taxonomy" id="1623582"/>
    <lineage>
        <taxon>Bacteria</taxon>
        <taxon>Bacillati</taxon>
        <taxon>Actinomycetota</taxon>
        <taxon>Actinomycetes</taxon>
        <taxon>Kitasatosporales</taxon>
        <taxon>Streptomycetaceae</taxon>
        <taxon>Streptomyces</taxon>
    </lineage>
</organism>
<comment type="caution">
    <text evidence="1">The sequence shown here is derived from an EMBL/GenBank/DDBJ whole genome shotgun (WGS) entry which is preliminary data.</text>
</comment>
<name>A0A917YFJ6_9ACTN</name>
<dbReference type="Pfam" id="PF20062">
    <property type="entry name" value="DUF6461"/>
    <property type="match status" value="1"/>
</dbReference>